<feature type="binding site" description="covalent" evidence="8">
    <location>
        <position position="27"/>
    </location>
    <ligand>
        <name>heme c</name>
        <dbReference type="ChEBI" id="CHEBI:61717"/>
        <label>1</label>
    </ligand>
</feature>
<evidence type="ECO:0000256" key="3">
    <source>
        <dbReference type="ARBA" id="ARBA00022617"/>
    </source>
</evidence>
<dbReference type="InterPro" id="IPR050597">
    <property type="entry name" value="Cytochrome_c_Oxidase_Subunit"/>
</dbReference>
<keyword evidence="10" id="KW-0732">Signal</keyword>
<comment type="caution">
    <text evidence="12">The sequence shown here is derived from an EMBL/GenBank/DDBJ whole genome shotgun (WGS) entry which is preliminary data.</text>
</comment>
<feature type="domain" description="Cytochrome c" evidence="11">
    <location>
        <begin position="7"/>
        <end position="107"/>
    </location>
</feature>
<feature type="chain" id="PRO_5036986216" evidence="10">
    <location>
        <begin position="18"/>
        <end position="198"/>
    </location>
</feature>
<evidence type="ECO:0000256" key="4">
    <source>
        <dbReference type="ARBA" id="ARBA00022723"/>
    </source>
</evidence>
<accession>A0A972FW14</accession>
<evidence type="ECO:0000256" key="1">
    <source>
        <dbReference type="ARBA" id="ARBA00004418"/>
    </source>
</evidence>
<dbReference type="GO" id="GO:0042597">
    <property type="term" value="C:periplasmic space"/>
    <property type="evidence" value="ECO:0007669"/>
    <property type="project" value="UniProtKB-SubCell"/>
</dbReference>
<evidence type="ECO:0000256" key="6">
    <source>
        <dbReference type="ARBA" id="ARBA00022982"/>
    </source>
</evidence>
<evidence type="ECO:0000256" key="7">
    <source>
        <dbReference type="ARBA" id="ARBA00023004"/>
    </source>
</evidence>
<dbReference type="EMBL" id="JAAXYH010000014">
    <property type="protein sequence ID" value="NMH66657.1"/>
    <property type="molecule type" value="Genomic_DNA"/>
</dbReference>
<reference evidence="12" key="1">
    <citation type="submission" date="2020-04" db="EMBL/GenBank/DDBJ databases">
        <title>Description of Shewanella salipaludis sp. nov., isolated from a salt marsh.</title>
        <authorList>
            <person name="Park S."/>
            <person name="Yoon J.-H."/>
        </authorList>
    </citation>
    <scope>NUCLEOTIDE SEQUENCE</scope>
    <source>
        <strain evidence="12">SHSM-M6</strain>
    </source>
</reference>
<evidence type="ECO:0000256" key="8">
    <source>
        <dbReference type="PIRSR" id="PIRSR000005-1"/>
    </source>
</evidence>
<dbReference type="RefSeq" id="WP_169565378.1">
    <property type="nucleotide sequence ID" value="NZ_JAAXYH010000014.1"/>
</dbReference>
<evidence type="ECO:0000259" key="11">
    <source>
        <dbReference type="PROSITE" id="PS51007"/>
    </source>
</evidence>
<dbReference type="Proteomes" id="UP000737113">
    <property type="component" value="Unassembled WGS sequence"/>
</dbReference>
<keyword evidence="3 8" id="KW-0349">Heme</keyword>
<evidence type="ECO:0000313" key="12">
    <source>
        <dbReference type="EMBL" id="NMH66657.1"/>
    </source>
</evidence>
<keyword evidence="7 9" id="KW-0408">Iron</keyword>
<comment type="PTM">
    <text evidence="8">Binds 2 heme c groups covalently per subunit.</text>
</comment>
<keyword evidence="2" id="KW-0813">Transport</keyword>
<dbReference type="Pfam" id="PF13442">
    <property type="entry name" value="Cytochrome_CBB3"/>
    <property type="match status" value="1"/>
</dbReference>
<keyword evidence="4 9" id="KW-0479">Metal-binding</keyword>
<feature type="signal peptide" evidence="10">
    <location>
        <begin position="1"/>
        <end position="17"/>
    </location>
</feature>
<dbReference type="PIRSF" id="PIRSF000005">
    <property type="entry name" value="Cytochrome_c4"/>
    <property type="match status" value="1"/>
</dbReference>
<dbReference type="Pfam" id="PF00034">
    <property type="entry name" value="Cytochrom_C"/>
    <property type="match status" value="1"/>
</dbReference>
<feature type="binding site" description="axial binding residue" evidence="9">
    <location>
        <position position="31"/>
    </location>
    <ligand>
        <name>heme c</name>
        <dbReference type="ChEBI" id="CHEBI:61717"/>
        <label>1</label>
    </ligand>
    <ligandPart>
        <name>Fe</name>
        <dbReference type="ChEBI" id="CHEBI:18248"/>
    </ligandPart>
</feature>
<keyword evidence="6" id="KW-0249">Electron transport</keyword>
<dbReference type="GO" id="GO:0009055">
    <property type="term" value="F:electron transfer activity"/>
    <property type="evidence" value="ECO:0007669"/>
    <property type="project" value="InterPro"/>
</dbReference>
<feature type="domain" description="Cytochrome c" evidence="11">
    <location>
        <begin position="118"/>
        <end position="198"/>
    </location>
</feature>
<evidence type="ECO:0000313" key="13">
    <source>
        <dbReference type="Proteomes" id="UP000737113"/>
    </source>
</evidence>
<evidence type="ECO:0000256" key="9">
    <source>
        <dbReference type="PIRSR" id="PIRSR000005-2"/>
    </source>
</evidence>
<dbReference type="InterPro" id="IPR036909">
    <property type="entry name" value="Cyt_c-like_dom_sf"/>
</dbReference>
<dbReference type="SUPFAM" id="SSF46626">
    <property type="entry name" value="Cytochrome c"/>
    <property type="match status" value="2"/>
</dbReference>
<sequence length="198" mass="21807">MKTLLPLLVLLSCNVLANDLPEHIAVCADCHGDKGISSESDVPTIAGASDVFISDSLFAYREGERIAVESKYRHGDTSRPATDMQKIAKELSEEQIADIAGYFSQQKFIAAKQSFDPGLAAQGEKIHTIKCAKCHEDGGSSADDDAGILAGQWTPYMKQAFKLYRSGERVMIDKMKVKMEQLDDQEVEALLHYYASQQ</sequence>
<dbReference type="InterPro" id="IPR024167">
    <property type="entry name" value="Cytochrome_c4-like"/>
</dbReference>
<evidence type="ECO:0000256" key="5">
    <source>
        <dbReference type="ARBA" id="ARBA00022764"/>
    </source>
</evidence>
<proteinExistence type="predicted"/>
<protein>
    <submittedName>
        <fullName evidence="12">C-type cytochrome</fullName>
    </submittedName>
</protein>
<name>A0A972FW14_9GAMM</name>
<dbReference type="PANTHER" id="PTHR33751:SF9">
    <property type="entry name" value="CYTOCHROME C4"/>
    <property type="match status" value="1"/>
</dbReference>
<dbReference type="InterPro" id="IPR009056">
    <property type="entry name" value="Cyt_c-like_dom"/>
</dbReference>
<feature type="binding site" description="axial binding residue" evidence="9">
    <location>
        <position position="175"/>
    </location>
    <ligand>
        <name>heme c</name>
        <dbReference type="ChEBI" id="CHEBI:61717"/>
        <label>2</label>
    </ligand>
    <ligandPart>
        <name>Fe</name>
        <dbReference type="ChEBI" id="CHEBI:18248"/>
    </ligandPart>
</feature>
<dbReference type="GO" id="GO:0020037">
    <property type="term" value="F:heme binding"/>
    <property type="evidence" value="ECO:0007669"/>
    <property type="project" value="InterPro"/>
</dbReference>
<feature type="binding site" description="axial binding residue" evidence="9">
    <location>
        <position position="84"/>
    </location>
    <ligand>
        <name>heme c</name>
        <dbReference type="ChEBI" id="CHEBI:61717"/>
        <label>1</label>
    </ligand>
    <ligandPart>
        <name>Fe</name>
        <dbReference type="ChEBI" id="CHEBI:18248"/>
    </ligandPart>
</feature>
<keyword evidence="5" id="KW-0574">Periplasm</keyword>
<feature type="binding site" description="covalent" evidence="8">
    <location>
        <position position="131"/>
    </location>
    <ligand>
        <name>heme c</name>
        <dbReference type="ChEBI" id="CHEBI:61717"/>
        <label>2</label>
    </ligand>
</feature>
<dbReference type="Gene3D" id="1.10.760.10">
    <property type="entry name" value="Cytochrome c-like domain"/>
    <property type="match status" value="2"/>
</dbReference>
<evidence type="ECO:0000256" key="2">
    <source>
        <dbReference type="ARBA" id="ARBA00022448"/>
    </source>
</evidence>
<feature type="binding site" description="axial binding residue" evidence="9">
    <location>
        <position position="135"/>
    </location>
    <ligand>
        <name>heme c</name>
        <dbReference type="ChEBI" id="CHEBI:61717"/>
        <label>2</label>
    </ligand>
    <ligandPart>
        <name>Fe</name>
        <dbReference type="ChEBI" id="CHEBI:18248"/>
    </ligandPart>
</feature>
<dbReference type="GO" id="GO:0005506">
    <property type="term" value="F:iron ion binding"/>
    <property type="evidence" value="ECO:0007669"/>
    <property type="project" value="InterPro"/>
</dbReference>
<gene>
    <name evidence="12" type="ORF">HC757_15990</name>
</gene>
<dbReference type="PROSITE" id="PS51007">
    <property type="entry name" value="CYTC"/>
    <property type="match status" value="2"/>
</dbReference>
<evidence type="ECO:0000256" key="10">
    <source>
        <dbReference type="SAM" id="SignalP"/>
    </source>
</evidence>
<comment type="subcellular location">
    <subcellularLocation>
        <location evidence="1">Periplasm</location>
    </subcellularLocation>
</comment>
<dbReference type="PANTHER" id="PTHR33751">
    <property type="entry name" value="CBB3-TYPE CYTOCHROME C OXIDASE SUBUNIT FIXP"/>
    <property type="match status" value="1"/>
</dbReference>
<feature type="binding site" description="covalent" evidence="8">
    <location>
        <position position="30"/>
    </location>
    <ligand>
        <name>heme c</name>
        <dbReference type="ChEBI" id="CHEBI:61717"/>
        <label>1</label>
    </ligand>
</feature>
<feature type="binding site" description="covalent" evidence="8">
    <location>
        <position position="134"/>
    </location>
    <ligand>
        <name>heme c</name>
        <dbReference type="ChEBI" id="CHEBI:61717"/>
        <label>2</label>
    </ligand>
</feature>
<dbReference type="AlphaFoldDB" id="A0A972FW14"/>
<keyword evidence="13" id="KW-1185">Reference proteome</keyword>
<organism evidence="12 13">
    <name type="scientific">Shewanella salipaludis</name>
    <dbReference type="NCBI Taxonomy" id="2723052"/>
    <lineage>
        <taxon>Bacteria</taxon>
        <taxon>Pseudomonadati</taxon>
        <taxon>Pseudomonadota</taxon>
        <taxon>Gammaproteobacteria</taxon>
        <taxon>Alteromonadales</taxon>
        <taxon>Shewanellaceae</taxon>
        <taxon>Shewanella</taxon>
    </lineage>
</organism>